<name>A0A2U2C5I5_9RHOB</name>
<dbReference type="InterPro" id="IPR016167">
    <property type="entry name" value="FAD-bd_PCMH_sub1"/>
</dbReference>
<dbReference type="Pfam" id="PF02913">
    <property type="entry name" value="FAD-oxidase_C"/>
    <property type="match status" value="1"/>
</dbReference>
<proteinExistence type="inferred from homology"/>
<dbReference type="EMBL" id="QEYD01000012">
    <property type="protein sequence ID" value="PWE27127.1"/>
    <property type="molecule type" value="Genomic_DNA"/>
</dbReference>
<reference evidence="7 8" key="1">
    <citation type="submission" date="2018-05" db="EMBL/GenBank/DDBJ databases">
        <title>Pararhodobacter marina sp. nov., isolated from deep-sea water of the Indian Ocean.</title>
        <authorList>
            <person name="Lai Q.Sr."/>
            <person name="Liu X."/>
            <person name="Shao Z."/>
        </authorList>
    </citation>
    <scope>NUCLEOTIDE SEQUENCE [LARGE SCALE GENOMIC DNA]</scope>
    <source>
        <strain evidence="7 8">CIC4N-9</strain>
    </source>
</reference>
<dbReference type="GO" id="GO:0016491">
    <property type="term" value="F:oxidoreductase activity"/>
    <property type="evidence" value="ECO:0007669"/>
    <property type="project" value="UniProtKB-KW"/>
</dbReference>
<evidence type="ECO:0000256" key="1">
    <source>
        <dbReference type="ARBA" id="ARBA00001974"/>
    </source>
</evidence>
<dbReference type="InterPro" id="IPR016164">
    <property type="entry name" value="FAD-linked_Oxase-like_C"/>
</dbReference>
<dbReference type="SUPFAM" id="SSF55103">
    <property type="entry name" value="FAD-linked oxidases, C-terminal domain"/>
    <property type="match status" value="1"/>
</dbReference>
<dbReference type="Gene3D" id="3.30.465.10">
    <property type="match status" value="1"/>
</dbReference>
<dbReference type="Gene3D" id="3.30.70.2190">
    <property type="match status" value="1"/>
</dbReference>
<evidence type="ECO:0000256" key="3">
    <source>
        <dbReference type="ARBA" id="ARBA00022630"/>
    </source>
</evidence>
<dbReference type="InterPro" id="IPR004113">
    <property type="entry name" value="FAD-bd_oxidored_4_C"/>
</dbReference>
<keyword evidence="5" id="KW-0560">Oxidoreductase</keyword>
<comment type="cofactor">
    <cofactor evidence="1">
        <name>FAD</name>
        <dbReference type="ChEBI" id="CHEBI:57692"/>
    </cofactor>
</comment>
<dbReference type="InterPro" id="IPR016171">
    <property type="entry name" value="Vanillyl_alc_oxidase_C-sub2"/>
</dbReference>
<dbReference type="Gene3D" id="3.30.43.10">
    <property type="entry name" value="Uridine Diphospho-n-acetylenolpyruvylglucosamine Reductase, domain 2"/>
    <property type="match status" value="1"/>
</dbReference>
<dbReference type="InterPro" id="IPR036318">
    <property type="entry name" value="FAD-bd_PCMH-like_sf"/>
</dbReference>
<dbReference type="InterPro" id="IPR016169">
    <property type="entry name" value="FAD-bd_PCMH_sub2"/>
</dbReference>
<dbReference type="InterPro" id="IPR051264">
    <property type="entry name" value="FAD-oxidored/transferase_4"/>
</dbReference>
<keyword evidence="3" id="KW-0285">Flavoprotein</keyword>
<dbReference type="Gene3D" id="3.30.70.2740">
    <property type="match status" value="1"/>
</dbReference>
<dbReference type="Pfam" id="PF01565">
    <property type="entry name" value="FAD_binding_4"/>
    <property type="match status" value="1"/>
</dbReference>
<evidence type="ECO:0000313" key="7">
    <source>
        <dbReference type="EMBL" id="PWE27127.1"/>
    </source>
</evidence>
<dbReference type="GO" id="GO:0022904">
    <property type="term" value="P:respiratory electron transport chain"/>
    <property type="evidence" value="ECO:0007669"/>
    <property type="project" value="TreeGrafter"/>
</dbReference>
<dbReference type="GeneID" id="94366714"/>
<accession>A0A2U2C5I5</accession>
<comment type="caution">
    <text evidence="7">The sequence shown here is derived from an EMBL/GenBank/DDBJ whole genome shotgun (WGS) entry which is preliminary data.</text>
</comment>
<keyword evidence="4" id="KW-0274">FAD</keyword>
<keyword evidence="8" id="KW-1185">Reference proteome</keyword>
<sequence length="463" mass="48081">MTLAEILARELGAEHVLGPEKLSLRHPGWCAQSLDAGLLVRPADAAELSAILKATPGVPVVPQGGVTGLVEGTASSPGEIIVSFERMNRIEQIDPAQGVALVGAGVTLAQLDAALEPHGLMAGVDIGARDSCTIGGMVSTNAGGIRVLRYGMMRASVLGLEVVRADGTVLDLTSPLMKNNAGYDLKQVFIGSEGTLGLVTKVALRLFPRPRAIATALVGIDARALSAFMPRLRLALGEGLAALEGMWPDCYRRCAEFQGVTPLPLQAGPDGPGLFLIAEAFGPDDTAAQTALEQALVPMLEDGTIRDAVLAQSGAERARIWRIREGAGVIGGDGAPGYHYDVSLKLADLDPYVQRLQAKVADAFDGIAVLVFGHVGDGNLHLSLMPDGTLPPRDAVDAVVYGVLAGFESSAISAEHGVGLEKRAALQTYRPAGILAAMGTLKAAFDPEGRLNPGKVLPGNGPR</sequence>
<dbReference type="Gene3D" id="1.10.45.10">
    <property type="entry name" value="Vanillyl-alcohol Oxidase, Chain A, domain 4"/>
    <property type="match status" value="1"/>
</dbReference>
<comment type="similarity">
    <text evidence="2">Belongs to the FAD-binding oxidoreductase/transferase type 4 family.</text>
</comment>
<dbReference type="AlphaFoldDB" id="A0A2U2C5I5"/>
<gene>
    <name evidence="7" type="ORF">C4N9_17620</name>
</gene>
<dbReference type="InterPro" id="IPR016166">
    <property type="entry name" value="FAD-bd_PCMH"/>
</dbReference>
<dbReference type="InterPro" id="IPR006094">
    <property type="entry name" value="Oxid_FAD_bind_N"/>
</dbReference>
<dbReference type="PROSITE" id="PS51387">
    <property type="entry name" value="FAD_PCMH"/>
    <property type="match status" value="1"/>
</dbReference>
<evidence type="ECO:0000256" key="5">
    <source>
        <dbReference type="ARBA" id="ARBA00023002"/>
    </source>
</evidence>
<protein>
    <submittedName>
        <fullName evidence="7">FAD-binding oxidoreductase</fullName>
    </submittedName>
</protein>
<feature type="domain" description="FAD-binding PCMH-type" evidence="6">
    <location>
        <begin position="32"/>
        <end position="209"/>
    </location>
</feature>
<dbReference type="FunFam" id="1.10.45.10:FF:000001">
    <property type="entry name" value="D-lactate dehydrogenase mitochondrial"/>
    <property type="match status" value="1"/>
</dbReference>
<evidence type="ECO:0000256" key="4">
    <source>
        <dbReference type="ARBA" id="ARBA00022827"/>
    </source>
</evidence>
<dbReference type="OrthoDB" id="9811557at2"/>
<evidence type="ECO:0000259" key="6">
    <source>
        <dbReference type="PROSITE" id="PS51387"/>
    </source>
</evidence>
<evidence type="ECO:0000256" key="2">
    <source>
        <dbReference type="ARBA" id="ARBA00008000"/>
    </source>
</evidence>
<evidence type="ECO:0000313" key="8">
    <source>
        <dbReference type="Proteomes" id="UP000244940"/>
    </source>
</evidence>
<organism evidence="7 8">
    <name type="scientific">Pararhodobacter marinus</name>
    <dbReference type="NCBI Taxonomy" id="2184063"/>
    <lineage>
        <taxon>Bacteria</taxon>
        <taxon>Pseudomonadati</taxon>
        <taxon>Pseudomonadota</taxon>
        <taxon>Alphaproteobacteria</taxon>
        <taxon>Rhodobacterales</taxon>
        <taxon>Paracoccaceae</taxon>
        <taxon>Pararhodobacter</taxon>
    </lineage>
</organism>
<dbReference type="PANTHER" id="PTHR43716:SF1">
    <property type="entry name" value="D-2-HYDROXYGLUTARATE DEHYDROGENASE, MITOCHONDRIAL"/>
    <property type="match status" value="1"/>
</dbReference>
<dbReference type="Proteomes" id="UP000244940">
    <property type="component" value="Unassembled WGS sequence"/>
</dbReference>
<dbReference type="GO" id="GO:0071949">
    <property type="term" value="F:FAD binding"/>
    <property type="evidence" value="ECO:0007669"/>
    <property type="project" value="InterPro"/>
</dbReference>
<dbReference type="RefSeq" id="WP_109534671.1">
    <property type="nucleotide sequence ID" value="NZ_CAXPUO010000077.1"/>
</dbReference>
<dbReference type="SUPFAM" id="SSF56176">
    <property type="entry name" value="FAD-binding/transporter-associated domain-like"/>
    <property type="match status" value="1"/>
</dbReference>
<dbReference type="PANTHER" id="PTHR43716">
    <property type="entry name" value="D-2-HYDROXYGLUTARATE DEHYDROGENASE, MITOCHONDRIAL"/>
    <property type="match status" value="1"/>
</dbReference>